<feature type="transmembrane region" description="Helical" evidence="1">
    <location>
        <begin position="58"/>
        <end position="81"/>
    </location>
</feature>
<evidence type="ECO:0000313" key="2">
    <source>
        <dbReference type="EMBL" id="GCE08041.1"/>
    </source>
</evidence>
<feature type="transmembrane region" description="Helical" evidence="1">
    <location>
        <begin position="112"/>
        <end position="131"/>
    </location>
</feature>
<feature type="transmembrane region" description="Helical" evidence="1">
    <location>
        <begin position="216"/>
        <end position="236"/>
    </location>
</feature>
<comment type="caution">
    <text evidence="2">The sequence shown here is derived from an EMBL/GenBank/DDBJ whole genome shotgun (WGS) entry which is preliminary data.</text>
</comment>
<dbReference type="RefSeq" id="WP_126600305.1">
    <property type="nucleotide sequence ID" value="NZ_BIFQ01000002.1"/>
</dbReference>
<evidence type="ECO:0000313" key="3">
    <source>
        <dbReference type="Proteomes" id="UP000287224"/>
    </source>
</evidence>
<sequence length="586" mass="65350">MVKKFCAGYKFELCAGLLIICASALRLFLAYNDWPQLNADEGVMGIMARHILTGDLPIFFYGQHYMGALEAYLGAGLFLYFGSSTFSLRLGLILLFAIFLACLYILTARLYTRRFALFILLLLGPGSNTVFSRQLNAIGGYIEILLCGTLSFLLAQQLALSITRSNAATIWRKGGYLLWGCIVGIGIWSDLLILPVIACSALLLLYFCWAELKRGHVLLVLLGLIIGALPLILYNLCAAPGQNSWSVLIGMQGTPRWSVSTTMQQIGRTMLYSLPAITGNPFCHTDDLPGLKVLGFEPVQPLGPTCIVVRAGWSCIYLALLLYATILLGYQVWRHFSACQRRKNAGDGTFSDGFIRSCTALTITLQAVLTLYSFMRSHAPLDGASVYSRYLICLWIALPILLWPLWDFVSKRLIIHKAKNLRVMLIIGLVLVMLISLSYGTYETLSEVPQARTAHQQEEALITTLSQHHIAHVYTDYWTCYRLAFQSAERITCGVITDDCSFQPDKHNRYQPYFDMTRQDAHAAYLLPLDTSCASDLKQRGLCSHFTIGAYAVFDAERTCTQSLAFKPAQPFVRNLFFQVDAARPG</sequence>
<dbReference type="OrthoDB" id="142716at2"/>
<keyword evidence="1" id="KW-1133">Transmembrane helix</keyword>
<keyword evidence="3" id="KW-1185">Reference proteome</keyword>
<feature type="transmembrane region" description="Helical" evidence="1">
    <location>
        <begin position="88"/>
        <end position="106"/>
    </location>
</feature>
<feature type="transmembrane region" description="Helical" evidence="1">
    <location>
        <begin position="138"/>
        <end position="156"/>
    </location>
</feature>
<feature type="transmembrane region" description="Helical" evidence="1">
    <location>
        <begin position="421"/>
        <end position="442"/>
    </location>
</feature>
<feature type="transmembrane region" description="Helical" evidence="1">
    <location>
        <begin position="176"/>
        <end position="209"/>
    </location>
</feature>
<protein>
    <recommendedName>
        <fullName evidence="4">Glycosyltransferase RgtA/B/C/D-like domain-containing protein</fullName>
    </recommendedName>
</protein>
<keyword evidence="1" id="KW-0812">Transmembrane</keyword>
<reference evidence="3" key="1">
    <citation type="submission" date="2018-12" db="EMBL/GenBank/DDBJ databases">
        <title>Tengunoibacter tsumagoiensis gen. nov., sp. nov., Dictyobacter kobayashii sp. nov., D. alpinus sp. nov., and D. joshuensis sp. nov. and description of Dictyobacteraceae fam. nov. within the order Ktedonobacterales isolated from Tengu-no-mugimeshi.</title>
        <authorList>
            <person name="Wang C.M."/>
            <person name="Zheng Y."/>
            <person name="Sakai Y."/>
            <person name="Toyoda A."/>
            <person name="Minakuchi Y."/>
            <person name="Abe K."/>
            <person name="Yokota A."/>
            <person name="Yabe S."/>
        </authorList>
    </citation>
    <scope>NUCLEOTIDE SEQUENCE [LARGE SCALE GENOMIC DNA]</scope>
    <source>
        <strain evidence="3">S-27</strain>
    </source>
</reference>
<accession>A0A401ZMD8</accession>
<feature type="transmembrane region" description="Helical" evidence="1">
    <location>
        <begin position="387"/>
        <end position="409"/>
    </location>
</feature>
<keyword evidence="1" id="KW-0472">Membrane</keyword>
<proteinExistence type="predicted"/>
<feature type="transmembrane region" description="Helical" evidence="1">
    <location>
        <begin position="354"/>
        <end position="375"/>
    </location>
</feature>
<evidence type="ECO:0008006" key="4">
    <source>
        <dbReference type="Google" id="ProtNLM"/>
    </source>
</evidence>
<gene>
    <name evidence="2" type="ORF">KDAU_53700</name>
</gene>
<name>A0A401ZMD8_9CHLR</name>
<dbReference type="AlphaFoldDB" id="A0A401ZMD8"/>
<dbReference type="Proteomes" id="UP000287224">
    <property type="component" value="Unassembled WGS sequence"/>
</dbReference>
<organism evidence="2 3">
    <name type="scientific">Dictyobacter aurantiacus</name>
    <dbReference type="NCBI Taxonomy" id="1936993"/>
    <lineage>
        <taxon>Bacteria</taxon>
        <taxon>Bacillati</taxon>
        <taxon>Chloroflexota</taxon>
        <taxon>Ktedonobacteria</taxon>
        <taxon>Ktedonobacterales</taxon>
        <taxon>Dictyobacteraceae</taxon>
        <taxon>Dictyobacter</taxon>
    </lineage>
</organism>
<feature type="transmembrane region" description="Helical" evidence="1">
    <location>
        <begin position="311"/>
        <end position="333"/>
    </location>
</feature>
<evidence type="ECO:0000256" key="1">
    <source>
        <dbReference type="SAM" id="Phobius"/>
    </source>
</evidence>
<dbReference type="EMBL" id="BIFQ01000002">
    <property type="protein sequence ID" value="GCE08041.1"/>
    <property type="molecule type" value="Genomic_DNA"/>
</dbReference>